<dbReference type="GeneID" id="14887019"/>
<evidence type="ECO:0000313" key="3">
    <source>
        <dbReference type="Proteomes" id="UP000014680"/>
    </source>
</evidence>
<evidence type="ECO:0000313" key="2">
    <source>
        <dbReference type="EMBL" id="ELP88039.1"/>
    </source>
</evidence>
<dbReference type="KEGG" id="eiv:EIN_141070"/>
<dbReference type="EMBL" id="KB206757">
    <property type="protein sequence ID" value="ELP88039.1"/>
    <property type="molecule type" value="Genomic_DNA"/>
</dbReference>
<protein>
    <submittedName>
        <fullName evidence="2">Uncharacterized protein</fullName>
    </submittedName>
</protein>
<gene>
    <name evidence="2" type="ORF">EIN_141070</name>
</gene>
<sequence length="201" mass="23072">MLFLFFVVALSETLYYNVNTKSTNVIDYERYDVDTCYMTKDSEFFQITVASKVYTRKYFTDVECKKPGSTATENIQFEDKNSKWKKTIDAKFTKKVVFTAEKKASCPNKDKKMAGVYKNDVCYKDGEKYKKAIILNESGVKKWSLAVYSDATCTKQTETPNKVECNKCTSDVYTACYESLTPDSSVLTFVLFAFAIIAFFF</sequence>
<dbReference type="AlphaFoldDB" id="L7FLZ4"/>
<accession>L7FLZ4</accession>
<dbReference type="VEuPathDB" id="AmoebaDB:EIN_141070"/>
<keyword evidence="1" id="KW-0732">Signal</keyword>
<dbReference type="RefSeq" id="XP_004254810.1">
    <property type="nucleotide sequence ID" value="XM_004254762.1"/>
</dbReference>
<name>L7FLZ4_ENTIV</name>
<reference evidence="2 3" key="1">
    <citation type="submission" date="2012-10" db="EMBL/GenBank/DDBJ databases">
        <authorList>
            <person name="Zafar N."/>
            <person name="Inman J."/>
            <person name="Hall N."/>
            <person name="Lorenzi H."/>
            <person name="Caler E."/>
        </authorList>
    </citation>
    <scope>NUCLEOTIDE SEQUENCE [LARGE SCALE GENOMIC DNA]</scope>
    <source>
        <strain evidence="2 3">IP1</strain>
    </source>
</reference>
<evidence type="ECO:0000256" key="1">
    <source>
        <dbReference type="SAM" id="SignalP"/>
    </source>
</evidence>
<dbReference type="Proteomes" id="UP000014680">
    <property type="component" value="Unassembled WGS sequence"/>
</dbReference>
<feature type="chain" id="PRO_5003974048" evidence="1">
    <location>
        <begin position="21"/>
        <end position="201"/>
    </location>
</feature>
<organism evidence="2 3">
    <name type="scientific">Entamoeba invadens IP1</name>
    <dbReference type="NCBI Taxonomy" id="370355"/>
    <lineage>
        <taxon>Eukaryota</taxon>
        <taxon>Amoebozoa</taxon>
        <taxon>Evosea</taxon>
        <taxon>Archamoebae</taxon>
        <taxon>Mastigamoebida</taxon>
        <taxon>Entamoebidae</taxon>
        <taxon>Entamoeba</taxon>
    </lineage>
</organism>
<keyword evidence="3" id="KW-1185">Reference proteome</keyword>
<feature type="signal peptide" evidence="1">
    <location>
        <begin position="1"/>
        <end position="20"/>
    </location>
</feature>
<proteinExistence type="predicted"/>